<evidence type="ECO:0000256" key="1">
    <source>
        <dbReference type="SAM" id="Phobius"/>
    </source>
</evidence>
<keyword evidence="4" id="KW-1185">Reference proteome</keyword>
<organism evidence="3 4">
    <name type="scientific">Sinobacterium norvegicum</name>
    <dbReference type="NCBI Taxonomy" id="1641715"/>
    <lineage>
        <taxon>Bacteria</taxon>
        <taxon>Pseudomonadati</taxon>
        <taxon>Pseudomonadota</taxon>
        <taxon>Gammaproteobacteria</taxon>
        <taxon>Cellvibrionales</taxon>
        <taxon>Spongiibacteraceae</taxon>
        <taxon>Sinobacterium</taxon>
    </lineage>
</organism>
<dbReference type="NCBIfam" id="NF037970">
    <property type="entry name" value="vanZ_1"/>
    <property type="match status" value="1"/>
</dbReference>
<dbReference type="InterPro" id="IPR006976">
    <property type="entry name" value="VanZ-like"/>
</dbReference>
<feature type="transmembrane region" description="Helical" evidence="1">
    <location>
        <begin position="86"/>
        <end position="104"/>
    </location>
</feature>
<dbReference type="PANTHER" id="PTHR28008:SF1">
    <property type="entry name" value="DOMAIN PROTEIN, PUTATIVE (AFU_ORTHOLOGUE AFUA_3G10980)-RELATED"/>
    <property type="match status" value="1"/>
</dbReference>
<feature type="transmembrane region" description="Helical" evidence="1">
    <location>
        <begin position="37"/>
        <end position="53"/>
    </location>
</feature>
<evidence type="ECO:0000313" key="3">
    <source>
        <dbReference type="EMBL" id="CAH0991805.1"/>
    </source>
</evidence>
<dbReference type="EMBL" id="CAKLPX010000002">
    <property type="protein sequence ID" value="CAH0991805.1"/>
    <property type="molecule type" value="Genomic_DNA"/>
</dbReference>
<dbReference type="PANTHER" id="PTHR28008">
    <property type="entry name" value="DOMAIN PROTEIN, PUTATIVE (AFU_ORTHOLOGUE AFUA_3G10980)-RELATED"/>
    <property type="match status" value="1"/>
</dbReference>
<dbReference type="Pfam" id="PF04892">
    <property type="entry name" value="VanZ"/>
    <property type="match status" value="1"/>
</dbReference>
<dbReference type="RefSeq" id="WP_237444505.1">
    <property type="nucleotide sequence ID" value="NZ_CAKLPX010000002.1"/>
</dbReference>
<evidence type="ECO:0000313" key="4">
    <source>
        <dbReference type="Proteomes" id="UP000838100"/>
    </source>
</evidence>
<reference evidence="3" key="1">
    <citation type="submission" date="2021-12" db="EMBL/GenBank/DDBJ databases">
        <authorList>
            <person name="Rodrigo-Torres L."/>
            <person name="Arahal R. D."/>
            <person name="Lucena T."/>
        </authorList>
    </citation>
    <scope>NUCLEOTIDE SEQUENCE</scope>
    <source>
        <strain evidence="3">CECT 8267</strain>
    </source>
</reference>
<dbReference type="Proteomes" id="UP000838100">
    <property type="component" value="Unassembled WGS sequence"/>
</dbReference>
<keyword evidence="1" id="KW-1133">Transmembrane helix</keyword>
<keyword evidence="1" id="KW-0472">Membrane</keyword>
<sequence>MDKKITTCATLLFALFIILLSLTPVNSHTVESWDKVFHIILYAFFTALSYPLANNVKQFYWLCFAVFIFGGTIEFAQSFIPGRVMSAYDLLANTIGIMLIIMITRKRWLA</sequence>
<gene>
    <name evidence="3" type="ORF">SIN8267_01920</name>
</gene>
<feature type="transmembrane region" description="Helical" evidence="1">
    <location>
        <begin position="60"/>
        <end position="80"/>
    </location>
</feature>
<protein>
    <recommendedName>
        <fullName evidence="2">VanZ-like domain-containing protein</fullName>
    </recommendedName>
</protein>
<accession>A0ABM9AF29</accession>
<feature type="domain" description="VanZ-like" evidence="2">
    <location>
        <begin position="31"/>
        <end position="104"/>
    </location>
</feature>
<keyword evidence="1" id="KW-0812">Transmembrane</keyword>
<name>A0ABM9AF29_9GAMM</name>
<evidence type="ECO:0000259" key="2">
    <source>
        <dbReference type="Pfam" id="PF04892"/>
    </source>
</evidence>
<comment type="caution">
    <text evidence="3">The sequence shown here is derived from an EMBL/GenBank/DDBJ whole genome shotgun (WGS) entry which is preliminary data.</text>
</comment>
<proteinExistence type="predicted"/>